<gene>
    <name evidence="2" type="ORF">I7I51_01566</name>
</gene>
<dbReference type="VEuPathDB" id="FungiDB:I7I51_01566"/>
<feature type="compositionally biased region" description="Basic residues" evidence="1">
    <location>
        <begin position="85"/>
        <end position="96"/>
    </location>
</feature>
<feature type="compositionally biased region" description="Low complexity" evidence="1">
    <location>
        <begin position="359"/>
        <end position="369"/>
    </location>
</feature>
<feature type="compositionally biased region" description="Polar residues" evidence="1">
    <location>
        <begin position="141"/>
        <end position="161"/>
    </location>
</feature>
<dbReference type="OrthoDB" id="3784821at2759"/>
<sequence length="377" mass="39838">MSSTPDAVAKKRGRPKKVVVAPAIEKISTTASKSTTITPGTSKKPISTTTPTPSKSPLKSSRKTNSSPASESHAAASAPIDQKPAAKKGSRTRLKKTSISSPDSSQEPLETPSDSNKAKNETAHVKSRPKAVASNPPTEPSIESLTPSAESKSISHTQSTELPRKRKVTGGRQPETRSTVQSVGGIEPSSGGRETIEQEQHAGQTRPANPADAGAAVKGSYILNALAASRKSTGTATSVEDKTRIPRATEPSTEALSTTSTDMPPLARKNASSSGPRQRLSQPPPIKPPLIQTASAHREAQRLKPQQAPVVNPQDIRNTKQYKTAARRWTSVMVALPILLYTSYALYERVSDNSPSPSPSSTSTPASTTMTQDNYNG</sequence>
<protein>
    <submittedName>
        <fullName evidence="2">Uncharacterized protein</fullName>
    </submittedName>
</protein>
<reference evidence="2" key="1">
    <citation type="submission" date="2021-01" db="EMBL/GenBank/DDBJ databases">
        <title>Chromosome-level genome assembly of a human fungal pathogen reveals clustering of transcriptionally co-regulated genes.</title>
        <authorList>
            <person name="Voorhies M."/>
            <person name="Cohen S."/>
            <person name="Shea T.P."/>
            <person name="Petrus S."/>
            <person name="Munoz J.F."/>
            <person name="Poplawski S."/>
            <person name="Goldman W.E."/>
            <person name="Michael T."/>
            <person name="Cuomo C.A."/>
            <person name="Sil A."/>
            <person name="Beyhan S."/>
        </authorList>
    </citation>
    <scope>NUCLEOTIDE SEQUENCE</scope>
    <source>
        <strain evidence="2">WU24</strain>
    </source>
</reference>
<dbReference type="EMBL" id="CP069114">
    <property type="protein sequence ID" value="QSS64498.1"/>
    <property type="molecule type" value="Genomic_DNA"/>
</dbReference>
<evidence type="ECO:0000256" key="1">
    <source>
        <dbReference type="SAM" id="MobiDB-lite"/>
    </source>
</evidence>
<proteinExistence type="predicted"/>
<feature type="compositionally biased region" description="Polar residues" evidence="1">
    <location>
        <begin position="270"/>
        <end position="281"/>
    </location>
</feature>
<organism evidence="2 3">
    <name type="scientific">Ajellomyces capsulatus</name>
    <name type="common">Darling's disease fungus</name>
    <name type="synonym">Histoplasma capsulatum</name>
    <dbReference type="NCBI Taxonomy" id="5037"/>
    <lineage>
        <taxon>Eukaryota</taxon>
        <taxon>Fungi</taxon>
        <taxon>Dikarya</taxon>
        <taxon>Ascomycota</taxon>
        <taxon>Pezizomycotina</taxon>
        <taxon>Eurotiomycetes</taxon>
        <taxon>Eurotiomycetidae</taxon>
        <taxon>Onygenales</taxon>
        <taxon>Ajellomycetaceae</taxon>
        <taxon>Histoplasma</taxon>
    </lineage>
</organism>
<dbReference type="Proteomes" id="UP000663671">
    <property type="component" value="Chromosome 1"/>
</dbReference>
<evidence type="ECO:0000313" key="2">
    <source>
        <dbReference type="EMBL" id="QSS64498.1"/>
    </source>
</evidence>
<feature type="compositionally biased region" description="Low complexity" evidence="1">
    <location>
        <begin position="26"/>
        <end position="78"/>
    </location>
</feature>
<feature type="region of interest" description="Disordered" evidence="1">
    <location>
        <begin position="228"/>
        <end position="309"/>
    </location>
</feature>
<evidence type="ECO:0000313" key="3">
    <source>
        <dbReference type="Proteomes" id="UP000663671"/>
    </source>
</evidence>
<accession>A0A8A1MD26</accession>
<feature type="compositionally biased region" description="Polar residues" evidence="1">
    <location>
        <begin position="97"/>
        <end position="115"/>
    </location>
</feature>
<dbReference type="AlphaFoldDB" id="A0A8A1MD26"/>
<feature type="compositionally biased region" description="Polar residues" evidence="1">
    <location>
        <begin position="250"/>
        <end position="262"/>
    </location>
</feature>
<name>A0A8A1MD26_AJECA</name>
<feature type="region of interest" description="Disordered" evidence="1">
    <location>
        <begin position="1"/>
        <end position="213"/>
    </location>
</feature>
<feature type="region of interest" description="Disordered" evidence="1">
    <location>
        <begin position="350"/>
        <end position="377"/>
    </location>
</feature>